<evidence type="ECO:0000313" key="2">
    <source>
        <dbReference type="Proteomes" id="UP000668068"/>
    </source>
</evidence>
<dbReference type="RefSeq" id="WP_208336485.1">
    <property type="nucleotide sequence ID" value="NZ_CATNYX010000003.1"/>
</dbReference>
<sequence>MKKSCENCYFKLFENIKRHCRQSKTEPVNHICDEYIERCSNCSSVATHKYGDEVYCATCLLEMFGVEKVTTIEYYLNFNSLGDSEDMREIIRNLASEINEEIQELE</sequence>
<gene>
    <name evidence="1" type="ORF">JJB47_16870</name>
</gene>
<protein>
    <submittedName>
        <fullName evidence="1">Uncharacterized protein</fullName>
    </submittedName>
</protein>
<accession>A0AAW4J619</accession>
<dbReference type="Proteomes" id="UP000668068">
    <property type="component" value="Unassembled WGS sequence"/>
</dbReference>
<organism evidence="1 2">
    <name type="scientific">Clostridium perfringens</name>
    <dbReference type="NCBI Taxonomy" id="1502"/>
    <lineage>
        <taxon>Bacteria</taxon>
        <taxon>Bacillati</taxon>
        <taxon>Bacillota</taxon>
        <taxon>Clostridia</taxon>
        <taxon>Eubacteriales</taxon>
        <taxon>Clostridiaceae</taxon>
        <taxon>Clostridium</taxon>
    </lineage>
</organism>
<proteinExistence type="predicted"/>
<dbReference type="AlphaFoldDB" id="A0AAW4J619"/>
<dbReference type="EMBL" id="JAENQP010000027">
    <property type="protein sequence ID" value="MBO3360405.1"/>
    <property type="molecule type" value="Genomic_DNA"/>
</dbReference>
<evidence type="ECO:0000313" key="1">
    <source>
        <dbReference type="EMBL" id="MBO3360405.1"/>
    </source>
</evidence>
<reference evidence="1" key="1">
    <citation type="submission" date="2020-12" db="EMBL/GenBank/DDBJ databases">
        <title>Comparative genomics of Clostridium perfringens reveals patterns of host-associated phylogenetic clades and virulence factors.</title>
        <authorList>
            <person name="Smith A.H."/>
            <person name="Geier R."/>
        </authorList>
    </citation>
    <scope>NUCLEOTIDE SEQUENCE</scope>
    <source>
        <strain evidence="1">CHD30677R</strain>
    </source>
</reference>
<comment type="caution">
    <text evidence="1">The sequence shown here is derived from an EMBL/GenBank/DDBJ whole genome shotgun (WGS) entry which is preliminary data.</text>
</comment>
<name>A0AAW4J619_CLOPF</name>